<evidence type="ECO:0000313" key="2">
    <source>
        <dbReference type="Proteomes" id="UP000614287"/>
    </source>
</evidence>
<dbReference type="Pfam" id="PF15943">
    <property type="entry name" value="YdaS_toxin"/>
    <property type="match status" value="1"/>
</dbReference>
<dbReference type="InterPro" id="IPR010982">
    <property type="entry name" value="Lambda_DNA-bd_dom_sf"/>
</dbReference>
<proteinExistence type="predicted"/>
<dbReference type="GO" id="GO:0003677">
    <property type="term" value="F:DNA binding"/>
    <property type="evidence" value="ECO:0007669"/>
    <property type="project" value="InterPro"/>
</dbReference>
<reference evidence="1" key="1">
    <citation type="journal article" date="2014" name="Int. J. Syst. Evol. Microbiol.">
        <title>Complete genome sequence of Corynebacterium casei LMG S-19264T (=DSM 44701T), isolated from a smear-ripened cheese.</title>
        <authorList>
            <consortium name="US DOE Joint Genome Institute (JGI-PGF)"/>
            <person name="Walter F."/>
            <person name="Albersmeier A."/>
            <person name="Kalinowski J."/>
            <person name="Ruckert C."/>
        </authorList>
    </citation>
    <scope>NUCLEOTIDE SEQUENCE</scope>
    <source>
        <strain evidence="1">KCTC 32501</strain>
    </source>
</reference>
<sequence>MSHKQKTVVNEVIAVFGTAVKLAKALNITAQAIHCWKSKGEIPRARCIEIEKATGIACERLNPSIDWSYLRREGPARN</sequence>
<dbReference type="AlphaFoldDB" id="A0A8J3CP37"/>
<keyword evidence="2" id="KW-1185">Reference proteome</keyword>
<accession>A0A8J3CP37</accession>
<reference evidence="1" key="2">
    <citation type="submission" date="2020-09" db="EMBL/GenBank/DDBJ databases">
        <authorList>
            <person name="Sun Q."/>
            <person name="Kim S."/>
        </authorList>
    </citation>
    <scope>NUCLEOTIDE SEQUENCE</scope>
    <source>
        <strain evidence="1">KCTC 32501</strain>
    </source>
</reference>
<gene>
    <name evidence="1" type="ORF">GCM10009007_20630</name>
</gene>
<protein>
    <submittedName>
        <fullName evidence="1">Uncharacterized protein</fullName>
    </submittedName>
</protein>
<dbReference type="RefSeq" id="WP_189493888.1">
    <property type="nucleotide sequence ID" value="NZ_BMZG01000015.1"/>
</dbReference>
<name>A0A8J3CP37_9BURK</name>
<organism evidence="1 2">
    <name type="scientific">Formosimonas limnophila</name>
    <dbReference type="NCBI Taxonomy" id="1384487"/>
    <lineage>
        <taxon>Bacteria</taxon>
        <taxon>Pseudomonadati</taxon>
        <taxon>Pseudomonadota</taxon>
        <taxon>Betaproteobacteria</taxon>
        <taxon>Burkholderiales</taxon>
        <taxon>Burkholderiaceae</taxon>
        <taxon>Formosimonas</taxon>
    </lineage>
</organism>
<dbReference type="InterPro" id="IPR031856">
    <property type="entry name" value="YdaS_toxin-like"/>
</dbReference>
<evidence type="ECO:0000313" key="1">
    <source>
        <dbReference type="EMBL" id="GHA79510.1"/>
    </source>
</evidence>
<dbReference type="Gene3D" id="1.10.260.40">
    <property type="entry name" value="lambda repressor-like DNA-binding domains"/>
    <property type="match status" value="1"/>
</dbReference>
<dbReference type="SUPFAM" id="SSF47413">
    <property type="entry name" value="lambda repressor-like DNA-binding domains"/>
    <property type="match status" value="1"/>
</dbReference>
<comment type="caution">
    <text evidence="1">The sequence shown here is derived from an EMBL/GenBank/DDBJ whole genome shotgun (WGS) entry which is preliminary data.</text>
</comment>
<dbReference type="EMBL" id="BMZG01000015">
    <property type="protein sequence ID" value="GHA79510.1"/>
    <property type="molecule type" value="Genomic_DNA"/>
</dbReference>
<dbReference type="Proteomes" id="UP000614287">
    <property type="component" value="Unassembled WGS sequence"/>
</dbReference>